<keyword evidence="7" id="KW-0998">Cell outer membrane</keyword>
<dbReference type="PANTHER" id="PTHR30026">
    <property type="entry name" value="OUTER MEMBRANE PROTEIN TOLC"/>
    <property type="match status" value="1"/>
</dbReference>
<evidence type="ECO:0000256" key="6">
    <source>
        <dbReference type="ARBA" id="ARBA00023136"/>
    </source>
</evidence>
<accession>A0A7Y7ZHK7</accession>
<evidence type="ECO:0000313" key="10">
    <source>
        <dbReference type="Proteomes" id="UP000542695"/>
    </source>
</evidence>
<evidence type="ECO:0000256" key="1">
    <source>
        <dbReference type="ARBA" id="ARBA00004442"/>
    </source>
</evidence>
<dbReference type="GO" id="GO:1990281">
    <property type="term" value="C:efflux pump complex"/>
    <property type="evidence" value="ECO:0007669"/>
    <property type="project" value="TreeGrafter"/>
</dbReference>
<reference evidence="9 10" key="1">
    <citation type="submission" date="2020-04" db="EMBL/GenBank/DDBJ databases">
        <title>Molecular characterization of pseudomonads from Agaricus bisporus reveal novel blotch 2 pathogens in Western Europe.</title>
        <authorList>
            <person name="Taparia T."/>
            <person name="Krijger M."/>
            <person name="Haynes E."/>
            <person name="Elpinstone J.G."/>
            <person name="Noble R."/>
            <person name="Van Der Wolf J."/>
        </authorList>
    </citation>
    <scope>NUCLEOTIDE SEQUENCE [LARGE SCALE GENOMIC DNA]</scope>
    <source>
        <strain evidence="9 10">P7765</strain>
    </source>
</reference>
<dbReference type="EMBL" id="JACARV010000129">
    <property type="protein sequence ID" value="NWC84195.1"/>
    <property type="molecule type" value="Genomic_DNA"/>
</dbReference>
<evidence type="ECO:0000256" key="7">
    <source>
        <dbReference type="ARBA" id="ARBA00023237"/>
    </source>
</evidence>
<name>A0A7Y7ZHK7_PSEPU</name>
<dbReference type="InterPro" id="IPR051906">
    <property type="entry name" value="TolC-like"/>
</dbReference>
<evidence type="ECO:0000256" key="8">
    <source>
        <dbReference type="SAM" id="SignalP"/>
    </source>
</evidence>
<dbReference type="NCBIfam" id="TIGR01844">
    <property type="entry name" value="type_I_sec_TolC"/>
    <property type="match status" value="1"/>
</dbReference>
<keyword evidence="6" id="KW-0472">Membrane</keyword>
<dbReference type="AlphaFoldDB" id="A0A7Y7ZHK7"/>
<dbReference type="Pfam" id="PF02321">
    <property type="entry name" value="OEP"/>
    <property type="match status" value="2"/>
</dbReference>
<organism evidence="9 10">
    <name type="scientific">Pseudomonas putida</name>
    <name type="common">Arthrobacter siderocapsulatus</name>
    <dbReference type="NCBI Taxonomy" id="303"/>
    <lineage>
        <taxon>Bacteria</taxon>
        <taxon>Pseudomonadati</taxon>
        <taxon>Pseudomonadota</taxon>
        <taxon>Gammaproteobacteria</taxon>
        <taxon>Pseudomonadales</taxon>
        <taxon>Pseudomonadaceae</taxon>
        <taxon>Pseudomonas</taxon>
    </lineage>
</organism>
<keyword evidence="5" id="KW-0812">Transmembrane</keyword>
<evidence type="ECO:0000256" key="4">
    <source>
        <dbReference type="ARBA" id="ARBA00022452"/>
    </source>
</evidence>
<dbReference type="SUPFAM" id="SSF56954">
    <property type="entry name" value="Outer membrane efflux proteins (OEP)"/>
    <property type="match status" value="1"/>
</dbReference>
<dbReference type="PANTHER" id="PTHR30026:SF20">
    <property type="entry name" value="OUTER MEMBRANE PROTEIN TOLC"/>
    <property type="match status" value="1"/>
</dbReference>
<dbReference type="GO" id="GO:0015288">
    <property type="term" value="F:porin activity"/>
    <property type="evidence" value="ECO:0007669"/>
    <property type="project" value="TreeGrafter"/>
</dbReference>
<dbReference type="InterPro" id="IPR010130">
    <property type="entry name" value="T1SS_OMP_TolC"/>
</dbReference>
<gene>
    <name evidence="9" type="ORF">HX798_28505</name>
</gene>
<evidence type="ECO:0000256" key="3">
    <source>
        <dbReference type="ARBA" id="ARBA00022448"/>
    </source>
</evidence>
<comment type="subcellular location">
    <subcellularLocation>
        <location evidence="1">Cell outer membrane</location>
    </subcellularLocation>
</comment>
<keyword evidence="8" id="KW-0732">Signal</keyword>
<dbReference type="Proteomes" id="UP000542695">
    <property type="component" value="Unassembled WGS sequence"/>
</dbReference>
<dbReference type="InterPro" id="IPR003423">
    <property type="entry name" value="OMP_efflux"/>
</dbReference>
<keyword evidence="3" id="KW-0813">Transport</keyword>
<proteinExistence type="inferred from homology"/>
<feature type="signal peptide" evidence="8">
    <location>
        <begin position="1"/>
        <end position="21"/>
    </location>
</feature>
<feature type="chain" id="PRO_5031048430" evidence="8">
    <location>
        <begin position="22"/>
        <end position="488"/>
    </location>
</feature>
<dbReference type="GO" id="GO:0009279">
    <property type="term" value="C:cell outer membrane"/>
    <property type="evidence" value="ECO:0007669"/>
    <property type="project" value="UniProtKB-SubCell"/>
</dbReference>
<keyword evidence="4" id="KW-1134">Transmembrane beta strand</keyword>
<evidence type="ECO:0000256" key="2">
    <source>
        <dbReference type="ARBA" id="ARBA00007613"/>
    </source>
</evidence>
<dbReference type="GO" id="GO:0015562">
    <property type="term" value="F:efflux transmembrane transporter activity"/>
    <property type="evidence" value="ECO:0007669"/>
    <property type="project" value="InterPro"/>
</dbReference>
<protein>
    <submittedName>
        <fullName evidence="9">TolC family outer membrane protein</fullName>
    </submittedName>
</protein>
<evidence type="ECO:0000256" key="5">
    <source>
        <dbReference type="ARBA" id="ARBA00022692"/>
    </source>
</evidence>
<sequence>MIVLRLLPGVMMCMVAWQAVAVEGKVAVGEQPKGVSASTYALDLAGLYREARLEDPRVLAAYARASSASEQQRAALGGLLPQVAANANSSRILRKNEASRDLYNTETYSLSLTQYLYNKPAWERYQKSKSVKDQKGHEAEDTLAEATVDLAKRYFVALAADDELALVQAERRATQKNLDRVSSMFERQMAKITDKLDMQARVDFLLAQEVEARNQVQVSREALAEIVGRPITEPLSRVRNDVALQAPTRPLQNWVTQAVEANPLLKSYQSGAEAANAAVREGKGEHYPQLSLSLSAQQNDQGYDNTQAPRSDSYVASLGVKIPIYSGGSTSARVRGLYDDQLAAEEQLEGVRRQVVKETTTAYLTAQAAAEKIRANRNALSSAQQSSIAAQKAFTFGVVNAVDVLTAVQNEFKARRDLLKTQYDFITNLFLLNRWAGELNQESVDNVNVWLSPVPETSLPGGDVARVDGAAAARPVAGKSVDRATALN</sequence>
<evidence type="ECO:0000313" key="9">
    <source>
        <dbReference type="EMBL" id="NWC84195.1"/>
    </source>
</evidence>
<dbReference type="RefSeq" id="WP_177011354.1">
    <property type="nucleotide sequence ID" value="NZ_JACARV010000129.1"/>
</dbReference>
<dbReference type="Gene3D" id="1.20.1600.10">
    <property type="entry name" value="Outer membrane efflux proteins (OEP)"/>
    <property type="match status" value="1"/>
</dbReference>
<comment type="caution">
    <text evidence="9">The sequence shown here is derived from an EMBL/GenBank/DDBJ whole genome shotgun (WGS) entry which is preliminary data.</text>
</comment>
<comment type="similarity">
    <text evidence="2">Belongs to the outer membrane factor (OMF) (TC 1.B.17) family.</text>
</comment>